<evidence type="ECO:0000256" key="4">
    <source>
        <dbReference type="ARBA" id="ARBA00022840"/>
    </source>
</evidence>
<keyword evidence="2" id="KW-0813">Transport</keyword>
<dbReference type="AlphaFoldDB" id="A0AAW8U4K8"/>
<keyword evidence="4 6" id="KW-0067">ATP-binding</keyword>
<dbReference type="Proteomes" id="UP001268577">
    <property type="component" value="Unassembled WGS sequence"/>
</dbReference>
<accession>A0AAW8U4K8</accession>
<evidence type="ECO:0000313" key="6">
    <source>
        <dbReference type="EMBL" id="MDT2834014.1"/>
    </source>
</evidence>
<evidence type="ECO:0000259" key="5">
    <source>
        <dbReference type="PROSITE" id="PS50893"/>
    </source>
</evidence>
<sequence>MAIEIRGMSKTADSLLVLNDIDLAFKEKTIYGLLGQNDSGKTTLMRLIAHLRFPTEGYIEVDELDIEEHSDVLKNVYFQTHDNIYPKRAKLKQIVKWMGLFYPNFQMDICSSLLEKYHLNENDFFNKLPLKKKTLFRSCLAFSNDVDYLLLDEPAFSLDAYHRNALYHDMLASYERYPKTIILSTHAIDEIEELIERVVILEDGQVLIDDEVEALVNRAYSVKGDERDVREFLQQKTILGQEYRKGKIKAYVQLDEDEMEHNENLELKPLNLQELFIQLTRDVYGEREGE</sequence>
<keyword evidence="3" id="KW-0547">Nucleotide-binding</keyword>
<dbReference type="Gene3D" id="3.40.50.300">
    <property type="entry name" value="P-loop containing nucleotide triphosphate hydrolases"/>
    <property type="match status" value="1"/>
</dbReference>
<dbReference type="PROSITE" id="PS50893">
    <property type="entry name" value="ABC_TRANSPORTER_2"/>
    <property type="match status" value="1"/>
</dbReference>
<dbReference type="RefSeq" id="WP_311876862.1">
    <property type="nucleotide sequence ID" value="NZ_JARQBZ010000013.1"/>
</dbReference>
<dbReference type="InterPro" id="IPR050763">
    <property type="entry name" value="ABC_transporter_ATP-binding"/>
</dbReference>
<evidence type="ECO:0000256" key="1">
    <source>
        <dbReference type="ARBA" id="ARBA00005417"/>
    </source>
</evidence>
<feature type="domain" description="ABC transporter" evidence="5">
    <location>
        <begin position="3"/>
        <end position="228"/>
    </location>
</feature>
<dbReference type="InterPro" id="IPR003593">
    <property type="entry name" value="AAA+_ATPase"/>
</dbReference>
<dbReference type="EMBL" id="JARQBZ010000013">
    <property type="protein sequence ID" value="MDT2834014.1"/>
    <property type="molecule type" value="Genomic_DNA"/>
</dbReference>
<dbReference type="InterPro" id="IPR027417">
    <property type="entry name" value="P-loop_NTPase"/>
</dbReference>
<dbReference type="PANTHER" id="PTHR42711">
    <property type="entry name" value="ABC TRANSPORTER ATP-BINDING PROTEIN"/>
    <property type="match status" value="1"/>
</dbReference>
<name>A0AAW8U4K8_9ENTE</name>
<dbReference type="PANTHER" id="PTHR42711:SF5">
    <property type="entry name" value="ABC TRANSPORTER ATP-BINDING PROTEIN NATA"/>
    <property type="match status" value="1"/>
</dbReference>
<dbReference type="GO" id="GO:0005524">
    <property type="term" value="F:ATP binding"/>
    <property type="evidence" value="ECO:0007669"/>
    <property type="project" value="UniProtKB-KW"/>
</dbReference>
<reference evidence="6" key="1">
    <citation type="submission" date="2023-03" db="EMBL/GenBank/DDBJ databases">
        <authorList>
            <person name="Shen W."/>
            <person name="Cai J."/>
        </authorList>
    </citation>
    <scope>NUCLEOTIDE SEQUENCE</scope>
    <source>
        <strain evidence="6">P96-3</strain>
    </source>
</reference>
<dbReference type="InterPro" id="IPR003439">
    <property type="entry name" value="ABC_transporter-like_ATP-bd"/>
</dbReference>
<evidence type="ECO:0000256" key="3">
    <source>
        <dbReference type="ARBA" id="ARBA00022741"/>
    </source>
</evidence>
<dbReference type="Pfam" id="PF00005">
    <property type="entry name" value="ABC_tran"/>
    <property type="match status" value="1"/>
</dbReference>
<protein>
    <submittedName>
        <fullName evidence="6">ABC transporter ATP-binding protein</fullName>
    </submittedName>
</protein>
<comment type="similarity">
    <text evidence="1">Belongs to the ABC transporter superfamily.</text>
</comment>
<dbReference type="GO" id="GO:0016887">
    <property type="term" value="F:ATP hydrolysis activity"/>
    <property type="evidence" value="ECO:0007669"/>
    <property type="project" value="InterPro"/>
</dbReference>
<dbReference type="SUPFAM" id="SSF52540">
    <property type="entry name" value="P-loop containing nucleoside triphosphate hydrolases"/>
    <property type="match status" value="1"/>
</dbReference>
<gene>
    <name evidence="6" type="ORF">P7H70_08085</name>
</gene>
<organism evidence="6 7">
    <name type="scientific">Vagococcus carniphilus</name>
    <dbReference type="NCBI Taxonomy" id="218144"/>
    <lineage>
        <taxon>Bacteria</taxon>
        <taxon>Bacillati</taxon>
        <taxon>Bacillota</taxon>
        <taxon>Bacilli</taxon>
        <taxon>Lactobacillales</taxon>
        <taxon>Enterococcaceae</taxon>
        <taxon>Vagococcus</taxon>
    </lineage>
</organism>
<comment type="caution">
    <text evidence="6">The sequence shown here is derived from an EMBL/GenBank/DDBJ whole genome shotgun (WGS) entry which is preliminary data.</text>
</comment>
<proteinExistence type="inferred from homology"/>
<evidence type="ECO:0000256" key="2">
    <source>
        <dbReference type="ARBA" id="ARBA00022448"/>
    </source>
</evidence>
<dbReference type="SMART" id="SM00382">
    <property type="entry name" value="AAA"/>
    <property type="match status" value="1"/>
</dbReference>
<evidence type="ECO:0000313" key="7">
    <source>
        <dbReference type="Proteomes" id="UP001268577"/>
    </source>
</evidence>